<dbReference type="SMART" id="SM00886">
    <property type="entry name" value="Dabb"/>
    <property type="match status" value="1"/>
</dbReference>
<evidence type="ECO:0000259" key="3">
    <source>
        <dbReference type="PROSITE" id="PS51502"/>
    </source>
</evidence>
<dbReference type="OrthoDB" id="9816070at2"/>
<proteinExistence type="predicted"/>
<accession>A0A5C8KEV3</accession>
<keyword evidence="2" id="KW-0732">Signal</keyword>
<feature type="chain" id="PRO_5022960849" evidence="2">
    <location>
        <begin position="27"/>
        <end position="132"/>
    </location>
</feature>
<dbReference type="Proteomes" id="UP000321926">
    <property type="component" value="Unassembled WGS sequence"/>
</dbReference>
<organism evidence="4 5">
    <name type="scientific">Pontibacter qinzhouensis</name>
    <dbReference type="NCBI Taxonomy" id="2603253"/>
    <lineage>
        <taxon>Bacteria</taxon>
        <taxon>Pseudomonadati</taxon>
        <taxon>Bacteroidota</taxon>
        <taxon>Cytophagia</taxon>
        <taxon>Cytophagales</taxon>
        <taxon>Hymenobacteraceae</taxon>
        <taxon>Pontibacter</taxon>
    </lineage>
</organism>
<gene>
    <name evidence="4" type="ORF">FVR03_02660</name>
</gene>
<keyword evidence="5" id="KW-1185">Reference proteome</keyword>
<reference evidence="4 5" key="1">
    <citation type="submission" date="2019-08" db="EMBL/GenBank/DDBJ databases">
        <authorList>
            <person name="Shi S."/>
        </authorList>
    </citation>
    <scope>NUCLEOTIDE SEQUENCE [LARGE SCALE GENOMIC DNA]</scope>
    <source>
        <strain evidence="4 5">GY10130</strain>
    </source>
</reference>
<feature type="signal peptide" evidence="2">
    <location>
        <begin position="1"/>
        <end position="26"/>
    </location>
</feature>
<sequence>MKIFTNASLLALAVLALLLFSGCNQTQQEPMRHIVVFKYKPSATPEQIEQVTKAFGELKDKIPGIVVFEHGVNDSPENKNLGFTHVYQMTFEDAAARDTYLPHPEHQKFGELLGQLNILEDAFVVDYAPVGE</sequence>
<dbReference type="Pfam" id="PF07876">
    <property type="entry name" value="Dabb"/>
    <property type="match status" value="1"/>
</dbReference>
<dbReference type="InterPro" id="IPR011008">
    <property type="entry name" value="Dimeric_a/b-barrel"/>
</dbReference>
<dbReference type="Gene3D" id="3.30.70.100">
    <property type="match status" value="1"/>
</dbReference>
<dbReference type="PANTHER" id="PTHR33178">
    <property type="match status" value="1"/>
</dbReference>
<feature type="domain" description="Stress-response A/B barrel" evidence="3">
    <location>
        <begin position="31"/>
        <end position="127"/>
    </location>
</feature>
<comment type="subunit">
    <text evidence="1">Homodimer.</text>
</comment>
<comment type="caution">
    <text evidence="4">The sequence shown here is derived from an EMBL/GenBank/DDBJ whole genome shotgun (WGS) entry which is preliminary data.</text>
</comment>
<dbReference type="InterPro" id="IPR044662">
    <property type="entry name" value="HS1/DABB1-like"/>
</dbReference>
<dbReference type="SUPFAM" id="SSF54909">
    <property type="entry name" value="Dimeric alpha+beta barrel"/>
    <property type="match status" value="1"/>
</dbReference>
<evidence type="ECO:0000313" key="4">
    <source>
        <dbReference type="EMBL" id="TXK51999.1"/>
    </source>
</evidence>
<dbReference type="EMBL" id="VRTY01000006">
    <property type="protein sequence ID" value="TXK51999.1"/>
    <property type="molecule type" value="Genomic_DNA"/>
</dbReference>
<evidence type="ECO:0000256" key="1">
    <source>
        <dbReference type="ARBA" id="ARBA00011738"/>
    </source>
</evidence>
<evidence type="ECO:0000313" key="5">
    <source>
        <dbReference type="Proteomes" id="UP000321926"/>
    </source>
</evidence>
<dbReference type="PROSITE" id="PS51502">
    <property type="entry name" value="S_R_A_B_BARREL"/>
    <property type="match status" value="1"/>
</dbReference>
<evidence type="ECO:0000256" key="2">
    <source>
        <dbReference type="SAM" id="SignalP"/>
    </source>
</evidence>
<name>A0A5C8KEV3_9BACT</name>
<dbReference type="PANTHER" id="PTHR33178:SF10">
    <property type="entry name" value="STRESS-RESPONSE A_B BARREL DOMAIN-CONTAINING PROTEIN"/>
    <property type="match status" value="1"/>
</dbReference>
<protein>
    <submittedName>
        <fullName evidence="4">Dabb family protein</fullName>
    </submittedName>
</protein>
<dbReference type="InterPro" id="IPR013097">
    <property type="entry name" value="Dabb"/>
</dbReference>
<dbReference type="AlphaFoldDB" id="A0A5C8KEV3"/>
<dbReference type="PROSITE" id="PS51257">
    <property type="entry name" value="PROKAR_LIPOPROTEIN"/>
    <property type="match status" value="1"/>
</dbReference>